<dbReference type="PRINTS" id="PR00039">
    <property type="entry name" value="HTHLYSR"/>
</dbReference>
<dbReference type="SUPFAM" id="SSF53850">
    <property type="entry name" value="Periplasmic binding protein-like II"/>
    <property type="match status" value="1"/>
</dbReference>
<organism evidence="6">
    <name type="scientific">uncultured Solirubrobacteraceae bacterium</name>
    <dbReference type="NCBI Taxonomy" id="1162706"/>
    <lineage>
        <taxon>Bacteria</taxon>
        <taxon>Bacillati</taxon>
        <taxon>Actinomycetota</taxon>
        <taxon>Thermoleophilia</taxon>
        <taxon>Solirubrobacterales</taxon>
        <taxon>Solirubrobacteraceae</taxon>
        <taxon>environmental samples</taxon>
    </lineage>
</organism>
<feature type="domain" description="HTH lysR-type" evidence="5">
    <location>
        <begin position="1"/>
        <end position="58"/>
    </location>
</feature>
<reference evidence="6" key="1">
    <citation type="submission" date="2020-02" db="EMBL/GenBank/DDBJ databases">
        <authorList>
            <person name="Meier V. D."/>
        </authorList>
    </citation>
    <scope>NUCLEOTIDE SEQUENCE</scope>
    <source>
        <strain evidence="6">AVDCRST_MAG30</strain>
    </source>
</reference>
<accession>A0A6J4T3E8</accession>
<dbReference type="SUPFAM" id="SSF46785">
    <property type="entry name" value="Winged helix' DNA-binding domain"/>
    <property type="match status" value="1"/>
</dbReference>
<keyword evidence="4" id="KW-0804">Transcription</keyword>
<dbReference type="InterPro" id="IPR050950">
    <property type="entry name" value="HTH-type_LysR_regulators"/>
</dbReference>
<name>A0A6J4T3E8_9ACTN</name>
<comment type="similarity">
    <text evidence="1">Belongs to the LysR transcriptional regulatory family.</text>
</comment>
<proteinExistence type="inferred from homology"/>
<dbReference type="Pfam" id="PF03466">
    <property type="entry name" value="LysR_substrate"/>
    <property type="match status" value="1"/>
</dbReference>
<dbReference type="Gene3D" id="1.10.10.10">
    <property type="entry name" value="Winged helix-like DNA-binding domain superfamily/Winged helix DNA-binding domain"/>
    <property type="match status" value="1"/>
</dbReference>
<dbReference type="InterPro" id="IPR000847">
    <property type="entry name" value="LysR_HTH_N"/>
</dbReference>
<gene>
    <name evidence="6" type="ORF">AVDCRST_MAG30-2534</name>
</gene>
<dbReference type="InterPro" id="IPR005119">
    <property type="entry name" value="LysR_subst-bd"/>
</dbReference>
<evidence type="ECO:0000256" key="4">
    <source>
        <dbReference type="ARBA" id="ARBA00023163"/>
    </source>
</evidence>
<dbReference type="Gene3D" id="3.40.190.290">
    <property type="match status" value="1"/>
</dbReference>
<dbReference type="PROSITE" id="PS50931">
    <property type="entry name" value="HTH_LYSR"/>
    <property type="match status" value="1"/>
</dbReference>
<protein>
    <submittedName>
        <fullName evidence="6">Transcriptional regulator, LysR family</fullName>
    </submittedName>
</protein>
<dbReference type="InterPro" id="IPR036388">
    <property type="entry name" value="WH-like_DNA-bd_sf"/>
</dbReference>
<evidence type="ECO:0000256" key="2">
    <source>
        <dbReference type="ARBA" id="ARBA00023015"/>
    </source>
</evidence>
<keyword evidence="3" id="KW-0238">DNA-binding</keyword>
<dbReference type="PANTHER" id="PTHR30419">
    <property type="entry name" value="HTH-TYPE TRANSCRIPTIONAL REGULATOR YBHD"/>
    <property type="match status" value="1"/>
</dbReference>
<dbReference type="GO" id="GO:0005829">
    <property type="term" value="C:cytosol"/>
    <property type="evidence" value="ECO:0007669"/>
    <property type="project" value="TreeGrafter"/>
</dbReference>
<dbReference type="CDD" id="cd05466">
    <property type="entry name" value="PBP2_LTTR_substrate"/>
    <property type="match status" value="1"/>
</dbReference>
<evidence type="ECO:0000259" key="5">
    <source>
        <dbReference type="PROSITE" id="PS50931"/>
    </source>
</evidence>
<keyword evidence="2" id="KW-0805">Transcription regulation</keyword>
<evidence type="ECO:0000256" key="1">
    <source>
        <dbReference type="ARBA" id="ARBA00009437"/>
    </source>
</evidence>
<dbReference type="GO" id="GO:0003677">
    <property type="term" value="F:DNA binding"/>
    <property type="evidence" value="ECO:0007669"/>
    <property type="project" value="UniProtKB-KW"/>
</dbReference>
<dbReference type="GO" id="GO:0003700">
    <property type="term" value="F:DNA-binding transcription factor activity"/>
    <property type="evidence" value="ECO:0007669"/>
    <property type="project" value="InterPro"/>
</dbReference>
<dbReference type="InterPro" id="IPR036390">
    <property type="entry name" value="WH_DNA-bd_sf"/>
</dbReference>
<evidence type="ECO:0000256" key="3">
    <source>
        <dbReference type="ARBA" id="ARBA00023125"/>
    </source>
</evidence>
<dbReference type="AlphaFoldDB" id="A0A6J4T3E8"/>
<dbReference type="FunFam" id="1.10.10.10:FF:000001">
    <property type="entry name" value="LysR family transcriptional regulator"/>
    <property type="match status" value="1"/>
</dbReference>
<sequence length="303" mass="33608">MTLQQLTYFLAAADHGTFSAAAEELHMAQPSLSEQVRRLEAELGVALFARAGRRLELTEAGRLLRPQAERTIAAATEAAESVREVRTLTGGTASFGTFGNAPYYVLSDLVHDFRSRHPDVRVRLVGLNSSEVAEEVREGRLEGGLIVLPIDDRNLDVRPAIRDEILFLSSDESKVSEPMTIERLAGMPLVLYDARFGWNDPTRRQLLERAQRAGVKLEPQIEVEYVEAALDLAARGLADTIGAQTVTLGRGFSRRLHSTPFDPPLYDTFAFITRRDAHISPATRAFMALAEKRLEALGRRRVS</sequence>
<dbReference type="Pfam" id="PF00126">
    <property type="entry name" value="HTH_1"/>
    <property type="match status" value="1"/>
</dbReference>
<evidence type="ECO:0000313" key="6">
    <source>
        <dbReference type="EMBL" id="CAA9512367.1"/>
    </source>
</evidence>
<dbReference type="EMBL" id="CADCVS010000331">
    <property type="protein sequence ID" value="CAA9512367.1"/>
    <property type="molecule type" value="Genomic_DNA"/>
</dbReference>